<keyword evidence="5" id="KW-1185">Reference proteome</keyword>
<proteinExistence type="inferred from homology"/>
<dbReference type="STRING" id="564608.C1N345"/>
<dbReference type="KEGG" id="mpp:MICPUCDRAFT_52032"/>
<evidence type="ECO:0000313" key="4">
    <source>
        <dbReference type="EMBL" id="EEH53365.1"/>
    </source>
</evidence>
<dbReference type="InterPro" id="IPR036249">
    <property type="entry name" value="Thioredoxin-like_sf"/>
</dbReference>
<dbReference type="AlphaFoldDB" id="C1N345"/>
<dbReference type="Pfam" id="PF00255">
    <property type="entry name" value="GSHPx"/>
    <property type="match status" value="1"/>
</dbReference>
<sequence>MAMAASSARARATVSCRASAARGARGVASTSSAFAGTTPRARRALAATAFAGATLASATTTTTTTTTRAFFGGGGGKVSGSAHDFTVKTIDGVDVSMGSFKGRACLVVNLVTLYDKYKSTGKFEVLAFPCNQFGAQEPGSDAEIKAFAAGYGATFPMFSKIEVNGDNAHPLYKWMKDAKKEAGPAGMLGNDIKWNFGKFLLDGDGNVVERYVPTTSPLQIEDDVKKLVNA</sequence>
<dbReference type="PANTHER" id="PTHR11592">
    <property type="entry name" value="GLUTATHIONE PEROXIDASE"/>
    <property type="match status" value="1"/>
</dbReference>
<protein>
    <submittedName>
        <fullName evidence="4">Predicted protein</fullName>
    </submittedName>
</protein>
<evidence type="ECO:0000256" key="1">
    <source>
        <dbReference type="ARBA" id="ARBA00006926"/>
    </source>
</evidence>
<dbReference type="RefSeq" id="XP_003062546.1">
    <property type="nucleotide sequence ID" value="XM_003062500.1"/>
</dbReference>
<dbReference type="PROSITE" id="PS00763">
    <property type="entry name" value="GLUTATHIONE_PEROXID_2"/>
    <property type="match status" value="1"/>
</dbReference>
<dbReference type="EMBL" id="GG663746">
    <property type="protein sequence ID" value="EEH53365.1"/>
    <property type="molecule type" value="Genomic_DNA"/>
</dbReference>
<dbReference type="InterPro" id="IPR029760">
    <property type="entry name" value="GPX_CS"/>
</dbReference>
<dbReference type="SUPFAM" id="SSF52833">
    <property type="entry name" value="Thioredoxin-like"/>
    <property type="match status" value="1"/>
</dbReference>
<accession>C1N345</accession>
<dbReference type="Proteomes" id="UP000001876">
    <property type="component" value="Unassembled WGS sequence"/>
</dbReference>
<dbReference type="PANTHER" id="PTHR11592:SF78">
    <property type="entry name" value="GLUTATHIONE PEROXIDASE"/>
    <property type="match status" value="1"/>
</dbReference>
<dbReference type="OrthoDB" id="446890at2759"/>
<dbReference type="Gene3D" id="3.40.30.10">
    <property type="entry name" value="Glutaredoxin"/>
    <property type="match status" value="1"/>
</dbReference>
<dbReference type="eggNOG" id="KOG1651">
    <property type="taxonomic scope" value="Eukaryota"/>
</dbReference>
<name>C1N345_MICPC</name>
<comment type="similarity">
    <text evidence="1">Belongs to the glutathione peroxidase family.</text>
</comment>
<keyword evidence="3" id="KW-0560">Oxidoreductase</keyword>
<dbReference type="PROSITE" id="PS51355">
    <property type="entry name" value="GLUTATHIONE_PEROXID_3"/>
    <property type="match status" value="1"/>
</dbReference>
<dbReference type="GO" id="GO:0004601">
    <property type="term" value="F:peroxidase activity"/>
    <property type="evidence" value="ECO:0007669"/>
    <property type="project" value="UniProtKB-KW"/>
</dbReference>
<dbReference type="CDD" id="cd00340">
    <property type="entry name" value="GSH_Peroxidase"/>
    <property type="match status" value="1"/>
</dbReference>
<evidence type="ECO:0000313" key="5">
    <source>
        <dbReference type="Proteomes" id="UP000001876"/>
    </source>
</evidence>
<evidence type="ECO:0000256" key="2">
    <source>
        <dbReference type="ARBA" id="ARBA00022559"/>
    </source>
</evidence>
<dbReference type="InterPro" id="IPR000889">
    <property type="entry name" value="Glutathione_peroxidase"/>
</dbReference>
<dbReference type="GeneID" id="9687755"/>
<organism evidence="5">
    <name type="scientific">Micromonas pusilla (strain CCMP1545)</name>
    <name type="common">Picoplanktonic green alga</name>
    <dbReference type="NCBI Taxonomy" id="564608"/>
    <lineage>
        <taxon>Eukaryota</taxon>
        <taxon>Viridiplantae</taxon>
        <taxon>Chlorophyta</taxon>
        <taxon>Mamiellophyceae</taxon>
        <taxon>Mamiellales</taxon>
        <taxon>Mamiellaceae</taxon>
        <taxon>Micromonas</taxon>
    </lineage>
</organism>
<dbReference type="OMA" id="CTRFTAK"/>
<gene>
    <name evidence="4" type="ORF">MICPUCDRAFT_52032</name>
</gene>
<dbReference type="GO" id="GO:0006979">
    <property type="term" value="P:response to oxidative stress"/>
    <property type="evidence" value="ECO:0007669"/>
    <property type="project" value="InterPro"/>
</dbReference>
<reference evidence="4 5" key="1">
    <citation type="journal article" date="2009" name="Science">
        <title>Green evolution and dynamic adaptations revealed by genomes of the marine picoeukaryotes Micromonas.</title>
        <authorList>
            <person name="Worden A.Z."/>
            <person name="Lee J.H."/>
            <person name="Mock T."/>
            <person name="Rouze P."/>
            <person name="Simmons M.P."/>
            <person name="Aerts A.L."/>
            <person name="Allen A.E."/>
            <person name="Cuvelier M.L."/>
            <person name="Derelle E."/>
            <person name="Everett M.V."/>
            <person name="Foulon E."/>
            <person name="Grimwood J."/>
            <person name="Gundlach H."/>
            <person name="Henrissat B."/>
            <person name="Napoli C."/>
            <person name="McDonald S.M."/>
            <person name="Parker M.S."/>
            <person name="Rombauts S."/>
            <person name="Salamov A."/>
            <person name="Von Dassow P."/>
            <person name="Badger J.H."/>
            <person name="Coutinho P.M."/>
            <person name="Demir E."/>
            <person name="Dubchak I."/>
            <person name="Gentemann C."/>
            <person name="Eikrem W."/>
            <person name="Gready J.E."/>
            <person name="John U."/>
            <person name="Lanier W."/>
            <person name="Lindquist E.A."/>
            <person name="Lucas S."/>
            <person name="Mayer K.F."/>
            <person name="Moreau H."/>
            <person name="Not F."/>
            <person name="Otillar R."/>
            <person name="Panaud O."/>
            <person name="Pangilinan J."/>
            <person name="Paulsen I."/>
            <person name="Piegu B."/>
            <person name="Poliakov A."/>
            <person name="Robbens S."/>
            <person name="Schmutz J."/>
            <person name="Toulza E."/>
            <person name="Wyss T."/>
            <person name="Zelensky A."/>
            <person name="Zhou K."/>
            <person name="Armbrust E.V."/>
            <person name="Bhattacharya D."/>
            <person name="Goodenough U.W."/>
            <person name="Van de Peer Y."/>
            <person name="Grigoriev I.V."/>
        </authorList>
    </citation>
    <scope>NUCLEOTIDE SEQUENCE [LARGE SCALE GENOMIC DNA]</scope>
    <source>
        <strain evidence="4 5">CCMP1545</strain>
    </source>
</reference>
<evidence type="ECO:0000256" key="3">
    <source>
        <dbReference type="ARBA" id="ARBA00023002"/>
    </source>
</evidence>
<keyword evidence="2" id="KW-0575">Peroxidase</keyword>